<dbReference type="GO" id="GO:0003677">
    <property type="term" value="F:DNA binding"/>
    <property type="evidence" value="ECO:0007669"/>
    <property type="project" value="InterPro"/>
</dbReference>
<dbReference type="GO" id="GO:0004521">
    <property type="term" value="F:RNA endonuclease activity"/>
    <property type="evidence" value="ECO:0007669"/>
    <property type="project" value="TreeGrafter"/>
</dbReference>
<dbReference type="GO" id="GO:0016075">
    <property type="term" value="P:rRNA catabolic process"/>
    <property type="evidence" value="ECO:0007669"/>
    <property type="project" value="TreeGrafter"/>
</dbReference>
<organism evidence="1">
    <name type="scientific">hydrothermal vent metagenome</name>
    <dbReference type="NCBI Taxonomy" id="652676"/>
    <lineage>
        <taxon>unclassified sequences</taxon>
        <taxon>metagenomes</taxon>
        <taxon>ecological metagenomes</taxon>
    </lineage>
</organism>
<dbReference type="InterPro" id="IPR003477">
    <property type="entry name" value="PemK-like"/>
</dbReference>
<dbReference type="AlphaFoldDB" id="A0A3B0W4J6"/>
<dbReference type="EMBL" id="UOFD01000008">
    <property type="protein sequence ID" value="VAW50201.1"/>
    <property type="molecule type" value="Genomic_DNA"/>
</dbReference>
<reference evidence="1" key="1">
    <citation type="submission" date="2018-06" db="EMBL/GenBank/DDBJ databases">
        <authorList>
            <person name="Zhirakovskaya E."/>
        </authorList>
    </citation>
    <scope>NUCLEOTIDE SEQUENCE</scope>
</reference>
<dbReference type="PANTHER" id="PTHR33988">
    <property type="entry name" value="ENDORIBONUCLEASE MAZF-RELATED"/>
    <property type="match status" value="1"/>
</dbReference>
<dbReference type="PIRSF" id="PIRSF033490">
    <property type="entry name" value="MazF"/>
    <property type="match status" value="1"/>
</dbReference>
<protein>
    <recommendedName>
        <fullName evidence="2">mRNA interferase</fullName>
    </recommendedName>
</protein>
<name>A0A3B0W4J6_9ZZZZ</name>
<sequence length="115" mass="13062">MSYKRGSIYLANFNPSKGTEAGKTRPCLVMQSDLLNEANHPSTTVLPLTTQLIDDAKPLRYRVKSRDNLKVDSDIMLDQTRTIDNQRIKNAILTSLNHAEIIEIEMLWQTVLGFD</sequence>
<dbReference type="Pfam" id="PF02452">
    <property type="entry name" value="PemK_toxin"/>
    <property type="match status" value="1"/>
</dbReference>
<accession>A0A3B0W4J6</accession>
<dbReference type="Gene3D" id="2.30.30.110">
    <property type="match status" value="1"/>
</dbReference>
<evidence type="ECO:0008006" key="2">
    <source>
        <dbReference type="Google" id="ProtNLM"/>
    </source>
</evidence>
<evidence type="ECO:0000313" key="1">
    <source>
        <dbReference type="EMBL" id="VAW50201.1"/>
    </source>
</evidence>
<dbReference type="GO" id="GO:0006402">
    <property type="term" value="P:mRNA catabolic process"/>
    <property type="evidence" value="ECO:0007669"/>
    <property type="project" value="TreeGrafter"/>
</dbReference>
<dbReference type="InterPro" id="IPR011067">
    <property type="entry name" value="Plasmid_toxin/cell-grow_inhib"/>
</dbReference>
<proteinExistence type="predicted"/>
<gene>
    <name evidence="1" type="ORF">MNBD_GAMMA06-2210</name>
</gene>
<dbReference type="SUPFAM" id="SSF50118">
    <property type="entry name" value="Cell growth inhibitor/plasmid maintenance toxic component"/>
    <property type="match status" value="1"/>
</dbReference>